<feature type="compositionally biased region" description="Polar residues" evidence="1">
    <location>
        <begin position="311"/>
        <end position="321"/>
    </location>
</feature>
<evidence type="ECO:0000313" key="3">
    <source>
        <dbReference type="Proteomes" id="UP000198394"/>
    </source>
</evidence>
<comment type="caution">
    <text evidence="2">The sequence shown here is derived from an EMBL/GenBank/DDBJ whole genome shotgun (WGS) entry which is preliminary data.</text>
</comment>
<keyword evidence="3" id="KW-1185">Reference proteome</keyword>
<accession>A0A226QSZ3</accession>
<organism evidence="2 3">
    <name type="scientific">Parageobacillus galactosidasius</name>
    <dbReference type="NCBI Taxonomy" id="883812"/>
    <lineage>
        <taxon>Bacteria</taxon>
        <taxon>Bacillati</taxon>
        <taxon>Bacillota</taxon>
        <taxon>Bacilli</taxon>
        <taxon>Bacillales</taxon>
        <taxon>Anoxybacillaceae</taxon>
        <taxon>Parageobacillus</taxon>
    </lineage>
</organism>
<feature type="region of interest" description="Disordered" evidence="1">
    <location>
        <begin position="303"/>
        <end position="335"/>
    </location>
</feature>
<sequence>MSFILNMIREKVASAIQVDVQPAQYGKYPVTVKDISNSVTAGWTLVYRVDKSRYNDDLFSTTGRFAELHIPNFSQLYSHLQVVYSKFQNGEGVEQRYNTRFATYPMNDQLWFTALQRKNGVSITMTVIDQNSPFHMLTTNFFVTISEHTNAPYLVGYDSCYDRNTDTFVDKYNSHMLPPKKRYIPIHKNGADAPSLIKAAGQGAQNGMVMIDENQTEIVYIQEMSNERRMLAGIYERMIMEVAFEKAKELIVNQTPAQALGSFGGFQGFQNQNWTANTAFGQAAAWNQQQQAQQQMQQPVQFQDQPQPAFSGSQGSFQNPIDITKPEINDENLPF</sequence>
<dbReference type="AlphaFoldDB" id="A0A226QSZ3"/>
<proteinExistence type="predicted"/>
<protein>
    <submittedName>
        <fullName evidence="2">Uncharacterized protein</fullName>
    </submittedName>
</protein>
<evidence type="ECO:0000256" key="1">
    <source>
        <dbReference type="SAM" id="MobiDB-lite"/>
    </source>
</evidence>
<dbReference type="RefSeq" id="WP_089097260.1">
    <property type="nucleotide sequence ID" value="NZ_NDYL01000001.1"/>
</dbReference>
<gene>
    <name evidence="2" type="ORF">B9L23_08065</name>
</gene>
<evidence type="ECO:0000313" key="2">
    <source>
        <dbReference type="EMBL" id="OXB94807.1"/>
    </source>
</evidence>
<dbReference type="Proteomes" id="UP000198394">
    <property type="component" value="Unassembled WGS sequence"/>
</dbReference>
<name>A0A226QSZ3_9BACL</name>
<dbReference type="EMBL" id="NDYL01000001">
    <property type="protein sequence ID" value="OXB94807.1"/>
    <property type="molecule type" value="Genomic_DNA"/>
</dbReference>
<reference evidence="2 3" key="1">
    <citation type="submission" date="2017-04" db="EMBL/GenBank/DDBJ databases">
        <title>The genome sequence of Parageobacillus galactosidasius DSM 18751.</title>
        <authorList>
            <person name="Ramaloko W.T."/>
            <person name="Koen N."/>
            <person name="Polliack S."/>
            <person name="Aliyu H."/>
            <person name="Lebre P."/>
            <person name="Mohr T."/>
            <person name="Oswald F."/>
            <person name="Zwick M."/>
            <person name="Neumann A."/>
            <person name="Syldatk C."/>
            <person name="Cowan D."/>
            <person name="De Maayer P."/>
        </authorList>
    </citation>
    <scope>NUCLEOTIDE SEQUENCE [LARGE SCALE GENOMIC DNA]</scope>
    <source>
        <strain evidence="2 3">DSM 18751</strain>
    </source>
</reference>